<accession>A0A318XJH3</accession>
<evidence type="ECO:0000313" key="1">
    <source>
        <dbReference type="EMBL" id="PYG86686.1"/>
    </source>
</evidence>
<keyword evidence="2" id="KW-1185">Reference proteome</keyword>
<protein>
    <submittedName>
        <fullName evidence="1">Uncharacterized protein</fullName>
    </submittedName>
</protein>
<organism evidence="1 2">
    <name type="scientific">Ruminiclostridium sufflavum DSM 19573</name>
    <dbReference type="NCBI Taxonomy" id="1121337"/>
    <lineage>
        <taxon>Bacteria</taxon>
        <taxon>Bacillati</taxon>
        <taxon>Bacillota</taxon>
        <taxon>Clostridia</taxon>
        <taxon>Eubacteriales</taxon>
        <taxon>Oscillospiraceae</taxon>
        <taxon>Ruminiclostridium</taxon>
    </lineage>
</organism>
<name>A0A318XJH3_9FIRM</name>
<proteinExistence type="predicted"/>
<dbReference type="AlphaFoldDB" id="A0A318XJH3"/>
<sequence length="44" mass="5006">MVLQLQTVCILAWHVDYNTTDYIALSTLLSKKFLICITAYITPS</sequence>
<dbReference type="EMBL" id="QKMR01000018">
    <property type="protein sequence ID" value="PYG86686.1"/>
    <property type="molecule type" value="Genomic_DNA"/>
</dbReference>
<evidence type="ECO:0000313" key="2">
    <source>
        <dbReference type="Proteomes" id="UP000248132"/>
    </source>
</evidence>
<reference evidence="1 2" key="1">
    <citation type="submission" date="2018-06" db="EMBL/GenBank/DDBJ databases">
        <title>Genomic Encyclopedia of Type Strains, Phase I: the one thousand microbial genomes (KMG-I) project.</title>
        <authorList>
            <person name="Kyrpides N."/>
        </authorList>
    </citation>
    <scope>NUCLEOTIDE SEQUENCE [LARGE SCALE GENOMIC DNA]</scope>
    <source>
        <strain evidence="1 2">DSM 19573</strain>
    </source>
</reference>
<comment type="caution">
    <text evidence="1">The sequence shown here is derived from an EMBL/GenBank/DDBJ whole genome shotgun (WGS) entry which is preliminary data.</text>
</comment>
<gene>
    <name evidence="1" type="ORF">LY28_02909</name>
</gene>
<dbReference type="Proteomes" id="UP000248132">
    <property type="component" value="Unassembled WGS sequence"/>
</dbReference>